<gene>
    <name evidence="2" type="ORF">RO950_12235</name>
</gene>
<feature type="transmembrane region" description="Helical" evidence="1">
    <location>
        <begin position="6"/>
        <end position="25"/>
    </location>
</feature>
<organism evidence="2 3">
    <name type="scientific">Staphylococcus haemolyticus</name>
    <dbReference type="NCBI Taxonomy" id="1283"/>
    <lineage>
        <taxon>Bacteria</taxon>
        <taxon>Bacillati</taxon>
        <taxon>Bacillota</taxon>
        <taxon>Bacilli</taxon>
        <taxon>Bacillales</taxon>
        <taxon>Staphylococcaceae</taxon>
        <taxon>Staphylococcus</taxon>
    </lineage>
</organism>
<keyword evidence="1" id="KW-1133">Transmembrane helix</keyword>
<evidence type="ECO:0000313" key="2">
    <source>
        <dbReference type="EMBL" id="MDT4287735.1"/>
    </source>
</evidence>
<keyword evidence="3" id="KW-1185">Reference proteome</keyword>
<comment type="caution">
    <text evidence="2">The sequence shown here is derived from an EMBL/GenBank/DDBJ whole genome shotgun (WGS) entry which is preliminary data.</text>
</comment>
<protein>
    <submittedName>
        <fullName evidence="2">Uncharacterized protein</fullName>
    </submittedName>
</protein>
<name>A0ABU3IKV1_STAHA</name>
<dbReference type="RefSeq" id="WP_313657052.1">
    <property type="nucleotide sequence ID" value="NZ_JAVSOO010000051.1"/>
</dbReference>
<sequence>MKISNVVIPFIAGIIVSSVGSYIAYKQSKKLLTKINYRKSATRC</sequence>
<evidence type="ECO:0000313" key="3">
    <source>
        <dbReference type="Proteomes" id="UP001269271"/>
    </source>
</evidence>
<proteinExistence type="predicted"/>
<evidence type="ECO:0000256" key="1">
    <source>
        <dbReference type="SAM" id="Phobius"/>
    </source>
</evidence>
<reference evidence="2 3" key="1">
    <citation type="submission" date="2023-08" db="EMBL/GenBank/DDBJ databases">
        <title>Genomic surveillance of Staphylococcus haemolyticus neonatal outbreak in southern France.</title>
        <authorList>
            <person name="Magnan C."/>
            <person name="Morsli M."/>
            <person name="Thiery B."/>
            <person name="Salipante F."/>
            <person name="Attar J."/>
            <person name="Massimo D.M."/>
            <person name="Ory J."/>
            <person name="Pantel A."/>
            <person name="Lavigne J.-P."/>
        </authorList>
    </citation>
    <scope>NUCLEOTIDE SEQUENCE [LARGE SCALE GENOMIC DNA]</scope>
    <source>
        <strain evidence="2 3">NSH026</strain>
    </source>
</reference>
<accession>A0ABU3IKV1</accession>
<keyword evidence="1" id="KW-0472">Membrane</keyword>
<dbReference type="EMBL" id="JAVSOO010000051">
    <property type="protein sequence ID" value="MDT4287735.1"/>
    <property type="molecule type" value="Genomic_DNA"/>
</dbReference>
<keyword evidence="1" id="KW-0812">Transmembrane</keyword>
<dbReference type="Proteomes" id="UP001269271">
    <property type="component" value="Unassembled WGS sequence"/>
</dbReference>